<dbReference type="Proteomes" id="UP000077266">
    <property type="component" value="Unassembled WGS sequence"/>
</dbReference>
<dbReference type="EMBL" id="KV425940">
    <property type="protein sequence ID" value="KZV96616.1"/>
    <property type="molecule type" value="Genomic_DNA"/>
</dbReference>
<dbReference type="AlphaFoldDB" id="A0A165KNJ7"/>
<sequence length="613" mass="68836">MPNAHEYLSNSAPPVRKVMLPTRQVEDVAHPGHFLGSVDTRKPEARRLRHIHELPLSRLLGNTLEFVNSQIPDSPVLTSYGSRAFRHTGMFSGLELVMSSQAILERALGVLVDTNVIPPLLQFIHCASDNRRGYSQFFFGAGDMPLEARADASMMLFVVPPNEFGDDEMREFAATRQYRHVTWHSPADERFTLTERVWAKLYDGMHKRPTVQFFVVTNYEQWIFGCFSTFRTTAWVTAPIDYTTTGPNVVEMLCYWFASSRGCPGGHRVPEVAESAVTKRGDTRIMRPKKRVGEEKAPPVFTLSAEAAAEYLPAARRIAFEMLPAPLPQPVPSQPSPPKRPTAQQLRVLVTRRLRRISPPVKIPSPPPARFRLRVPMFLSCNGNTHLTRNGNSGSALEQIHSGRLQYLSVDNHLRRARAALDHSTMTDSEHTVSADVAPAYDDLSFLPVSGTIAEDAPPPFDGNAPPFADAMRAWVDYTASRSRLVPQQQLCADIDHELQTETARLKEFEEKNSSLFNKARKVTKAPLAGLKQMLGTSNTDIRSHSSGTEFAESYPDEAKQRTKVESLKNSLSKAKRELRNIQEIVEKEDLLFQRLSLAASDHFTEIHGERIY</sequence>
<protein>
    <submittedName>
        <fullName evidence="2">Uncharacterized protein</fullName>
    </submittedName>
</protein>
<evidence type="ECO:0000313" key="2">
    <source>
        <dbReference type="EMBL" id="KZV96616.1"/>
    </source>
</evidence>
<gene>
    <name evidence="2" type="ORF">EXIGLDRAFT_705049</name>
</gene>
<organism evidence="2 3">
    <name type="scientific">Exidia glandulosa HHB12029</name>
    <dbReference type="NCBI Taxonomy" id="1314781"/>
    <lineage>
        <taxon>Eukaryota</taxon>
        <taxon>Fungi</taxon>
        <taxon>Dikarya</taxon>
        <taxon>Basidiomycota</taxon>
        <taxon>Agaricomycotina</taxon>
        <taxon>Agaricomycetes</taxon>
        <taxon>Auriculariales</taxon>
        <taxon>Exidiaceae</taxon>
        <taxon>Exidia</taxon>
    </lineage>
</organism>
<evidence type="ECO:0000256" key="1">
    <source>
        <dbReference type="SAM" id="Coils"/>
    </source>
</evidence>
<name>A0A165KNJ7_EXIGL</name>
<keyword evidence="3" id="KW-1185">Reference proteome</keyword>
<reference evidence="2 3" key="1">
    <citation type="journal article" date="2016" name="Mol. Biol. Evol.">
        <title>Comparative Genomics of Early-Diverging Mushroom-Forming Fungi Provides Insights into the Origins of Lignocellulose Decay Capabilities.</title>
        <authorList>
            <person name="Nagy L.G."/>
            <person name="Riley R."/>
            <person name="Tritt A."/>
            <person name="Adam C."/>
            <person name="Daum C."/>
            <person name="Floudas D."/>
            <person name="Sun H."/>
            <person name="Yadav J.S."/>
            <person name="Pangilinan J."/>
            <person name="Larsson K.H."/>
            <person name="Matsuura K."/>
            <person name="Barry K."/>
            <person name="Labutti K."/>
            <person name="Kuo R."/>
            <person name="Ohm R.A."/>
            <person name="Bhattacharya S.S."/>
            <person name="Shirouzu T."/>
            <person name="Yoshinaga Y."/>
            <person name="Martin F.M."/>
            <person name="Grigoriev I.V."/>
            <person name="Hibbett D.S."/>
        </authorList>
    </citation>
    <scope>NUCLEOTIDE SEQUENCE [LARGE SCALE GENOMIC DNA]</scope>
    <source>
        <strain evidence="2 3">HHB12029</strain>
    </source>
</reference>
<accession>A0A165KNJ7</accession>
<feature type="coiled-coil region" evidence="1">
    <location>
        <begin position="492"/>
        <end position="526"/>
    </location>
</feature>
<dbReference type="OrthoDB" id="2579508at2759"/>
<keyword evidence="1" id="KW-0175">Coiled coil</keyword>
<feature type="coiled-coil region" evidence="1">
    <location>
        <begin position="558"/>
        <end position="592"/>
    </location>
</feature>
<proteinExistence type="predicted"/>
<dbReference type="InParanoid" id="A0A165KNJ7"/>
<evidence type="ECO:0000313" key="3">
    <source>
        <dbReference type="Proteomes" id="UP000077266"/>
    </source>
</evidence>